<keyword evidence="5 6" id="KW-0456">Lyase</keyword>
<dbReference type="PANTHER" id="PTHR39340">
    <property type="entry name" value="SULFOFRUCTOSEPHOSPHATE ALDOLASE"/>
    <property type="match status" value="1"/>
</dbReference>
<organism evidence="7 8">
    <name type="scientific">Helcococcus bovis</name>
    <dbReference type="NCBI Taxonomy" id="3153252"/>
    <lineage>
        <taxon>Bacteria</taxon>
        <taxon>Bacillati</taxon>
        <taxon>Bacillota</taxon>
        <taxon>Tissierellia</taxon>
        <taxon>Tissierellales</taxon>
        <taxon>Peptoniphilaceae</taxon>
        <taxon>Helcococcus</taxon>
    </lineage>
</organism>
<dbReference type="RefSeq" id="WP_408127011.1">
    <property type="nucleotide sequence ID" value="NZ_JBFNFH010000027.1"/>
</dbReference>
<dbReference type="HAMAP" id="MF_00734">
    <property type="entry name" value="LacD"/>
    <property type="match status" value="1"/>
</dbReference>
<evidence type="ECO:0000313" key="7">
    <source>
        <dbReference type="EMBL" id="MFM1525661.1"/>
    </source>
</evidence>
<comment type="caution">
    <text evidence="7">The sequence shown here is derived from an EMBL/GenBank/DDBJ whole genome shotgun (WGS) entry which is preliminary data.</text>
</comment>
<name>A0ABW9F890_9FIRM</name>
<dbReference type="InterPro" id="IPR013785">
    <property type="entry name" value="Aldolase_TIM"/>
</dbReference>
<accession>A0ABW9F890</accession>
<reference evidence="7 8" key="1">
    <citation type="journal article" date="2024" name="Front. Microbiol.">
        <title>Pangenomic and biochemical analyses of Helcococcus ovis reveal widespread tetracycline resistance and a novel bacterial species, Helcococcus bovis.</title>
        <authorList>
            <person name="Cunha F."/>
            <person name="Zhai Y."/>
            <person name="Casaro S."/>
            <person name="Jones K.L."/>
            <person name="Hernandez M."/>
            <person name="Bisinotto R.S."/>
            <person name="Kariyawasam S."/>
            <person name="Brown M.B."/>
            <person name="Phillips A."/>
            <person name="Jeong K.C."/>
            <person name="Galvao K.N."/>
        </authorList>
    </citation>
    <scope>NUCLEOTIDE SEQUENCE [LARGE SCALE GENOMIC DNA]</scope>
    <source>
        <strain evidence="7 8">KG197</strain>
    </source>
</reference>
<dbReference type="Proteomes" id="UP001629536">
    <property type="component" value="Unassembled WGS sequence"/>
</dbReference>
<comment type="catalytic activity">
    <reaction evidence="1 6">
        <text>D-tagatofuranose 1,6-bisphosphate = D-glyceraldehyde 3-phosphate + dihydroxyacetone phosphate</text>
        <dbReference type="Rhea" id="RHEA:22948"/>
        <dbReference type="ChEBI" id="CHEBI:57642"/>
        <dbReference type="ChEBI" id="CHEBI:58694"/>
        <dbReference type="ChEBI" id="CHEBI:59776"/>
        <dbReference type="EC" id="4.1.2.40"/>
    </reaction>
</comment>
<dbReference type="PANTHER" id="PTHR39340:SF1">
    <property type="entry name" value="SULFOFRUCTOSEPHOSPHATE ALDOLASE"/>
    <property type="match status" value="1"/>
</dbReference>
<dbReference type="Pfam" id="PF01791">
    <property type="entry name" value="DeoC"/>
    <property type="match status" value="1"/>
</dbReference>
<evidence type="ECO:0000256" key="3">
    <source>
        <dbReference type="ARBA" id="ARBA00008679"/>
    </source>
</evidence>
<dbReference type="EC" id="4.1.2.40" evidence="6"/>
<dbReference type="SMART" id="SM01133">
    <property type="entry name" value="DeoC"/>
    <property type="match status" value="1"/>
</dbReference>
<dbReference type="NCBIfam" id="NF009065">
    <property type="entry name" value="PRK12399.1"/>
    <property type="match status" value="1"/>
</dbReference>
<dbReference type="InterPro" id="IPR050552">
    <property type="entry name" value="LacD_aldolase"/>
</dbReference>
<keyword evidence="8" id="KW-1185">Reference proteome</keyword>
<dbReference type="NCBIfam" id="NF009498">
    <property type="entry name" value="PRK12858.1"/>
    <property type="match status" value="1"/>
</dbReference>
<evidence type="ECO:0000256" key="4">
    <source>
        <dbReference type="ARBA" id="ARBA00022736"/>
    </source>
</evidence>
<evidence type="ECO:0000256" key="6">
    <source>
        <dbReference type="HAMAP-Rule" id="MF_00734"/>
    </source>
</evidence>
<dbReference type="SUPFAM" id="SSF51569">
    <property type="entry name" value="Aldolase"/>
    <property type="match status" value="1"/>
</dbReference>
<evidence type="ECO:0000256" key="1">
    <source>
        <dbReference type="ARBA" id="ARBA00000567"/>
    </source>
</evidence>
<comment type="similarity">
    <text evidence="3 6">Belongs to the aldolase LacD family.</text>
</comment>
<dbReference type="EMBL" id="JBFNFH010000027">
    <property type="protein sequence ID" value="MFM1525661.1"/>
    <property type="molecule type" value="Genomic_DNA"/>
</dbReference>
<dbReference type="Gene3D" id="3.20.20.70">
    <property type="entry name" value="Aldolase class I"/>
    <property type="match status" value="1"/>
</dbReference>
<evidence type="ECO:0000256" key="2">
    <source>
        <dbReference type="ARBA" id="ARBA00005191"/>
    </source>
</evidence>
<dbReference type="InterPro" id="IPR005927">
    <property type="entry name" value="Tag_1.6-dipho_adolase"/>
</dbReference>
<sequence length="323" mass="36723">MKISEKKFERLVKLSDDNKVIAALAIDQRGAMEKMVPNLEGEERTSFIKKYKSAVAKELTKYSSSILLDPIYGIEAIKDVDENAGLLMAYEITGYRDDNRQLELTPTLSARRIQELGADAVKVLLYYDVDDTDENNEPKKAEIERIGAECMALDIPFFLEILTYDNHHKDATSKEFAKLKPRKVNEAMKLFSDERYGVDVLKVEVPVNIKFVEGFGEEVAYTREEAARYFKEQSEITNLPYIFLSAGVSAELFQETLRFAKEAGAEFQGVLCGRATWKGGVAELEKGEEQCIKWLRTEGKQNIVSLNEVLKETCTPWTTRLEK</sequence>
<dbReference type="InterPro" id="IPR002915">
    <property type="entry name" value="DeoC/FbaB/LacD_aldolase"/>
</dbReference>
<proteinExistence type="inferred from homology"/>
<protein>
    <recommendedName>
        <fullName evidence="6">Tagatose 1,6-diphosphate aldolase</fullName>
        <ecNumber evidence="6">4.1.2.40</ecNumber>
    </recommendedName>
    <alternativeName>
        <fullName evidence="6">D-tagatose-1,6-bisphosphate aldolase</fullName>
    </alternativeName>
    <alternativeName>
        <fullName evidence="6">Tagatose-bisphosphate aldolase</fullName>
    </alternativeName>
</protein>
<comment type="pathway">
    <text evidence="2 6">Carbohydrate metabolism; D-tagatose 6-phosphate degradation; D-glyceraldehyde 3-phosphate and glycerone phosphate from D-tagatose 6-phosphate: step 2/2.</text>
</comment>
<keyword evidence="4 6" id="KW-0423">Lactose metabolism</keyword>
<evidence type="ECO:0000313" key="8">
    <source>
        <dbReference type="Proteomes" id="UP001629536"/>
    </source>
</evidence>
<evidence type="ECO:0000256" key="5">
    <source>
        <dbReference type="ARBA" id="ARBA00023239"/>
    </source>
</evidence>
<gene>
    <name evidence="6" type="primary">lacD</name>
    <name evidence="7" type="ORF">ABGF40_08325</name>
</gene>